<dbReference type="InterPro" id="IPR021104">
    <property type="entry name" value="KfrA_DNA-bd_N"/>
</dbReference>
<dbReference type="EMBL" id="CP017886">
    <property type="protein sequence ID" value="APC18311.1"/>
    <property type="molecule type" value="Genomic_DNA"/>
</dbReference>
<feature type="domain" description="KfrA N-terminal DNA-binding" evidence="2">
    <location>
        <begin position="10"/>
        <end position="120"/>
    </location>
</feature>
<evidence type="ECO:0000259" key="2">
    <source>
        <dbReference type="Pfam" id="PF11740"/>
    </source>
</evidence>
<dbReference type="AlphaFoldDB" id="A0A1J0EQU8"/>
<evidence type="ECO:0000313" key="4">
    <source>
        <dbReference type="Proteomes" id="UP000182567"/>
    </source>
</evidence>
<dbReference type="OrthoDB" id="7015148at2"/>
<dbReference type="Proteomes" id="UP000182567">
    <property type="component" value="Chromosome"/>
</dbReference>
<sequence length="318" mass="35545">MARGGINRVLVQNAYTALLQQGRKPSIDAVRIELGNTGSKTTIARYLKELQLAPSAATLTPQERLSAPLLALVNSLVELLAEEAEVTVTRVREQFDEERSALRATLSRIASEREQAQAQVTALTLELKQAQAQVHTARTQLEDEQRRAATLQANVQELVTQLAEKHTQLQTLAEASAHARESLMYFREAAKEQRDALLNQHEQRVQQVQQQLRDLARTLDAKQEAVIGLNRDNERLTGELATTRKQAQTWERQGAAVARQLSDLTTEQDQLKAQVISLSLQLDHAAAQTERLQQVHTATLQVNARLQQRLSDLTPMQP</sequence>
<gene>
    <name evidence="3" type="ORF">BLL42_22255</name>
</gene>
<reference evidence="4" key="1">
    <citation type="submission" date="2016-10" db="EMBL/GenBank/DDBJ databases">
        <title>Pseudomonas frederiksbergensis ERGS4:02 complete genome.</title>
        <authorList>
            <person name="Kumar R."/>
            <person name="Acharya V."/>
            <person name="Singh D."/>
        </authorList>
    </citation>
    <scope>NUCLEOTIDE SEQUENCE [LARGE SCALE GENOMIC DNA]</scope>
    <source>
        <strain evidence="4">ERGS4:02</strain>
    </source>
</reference>
<evidence type="ECO:0000313" key="3">
    <source>
        <dbReference type="EMBL" id="APC18311.1"/>
    </source>
</evidence>
<evidence type="ECO:0000256" key="1">
    <source>
        <dbReference type="SAM" id="Coils"/>
    </source>
</evidence>
<organism evidence="3 4">
    <name type="scientific">Pseudomonas frederiksbergensis</name>
    <dbReference type="NCBI Taxonomy" id="104087"/>
    <lineage>
        <taxon>Bacteria</taxon>
        <taxon>Pseudomonadati</taxon>
        <taxon>Pseudomonadota</taxon>
        <taxon>Gammaproteobacteria</taxon>
        <taxon>Pseudomonadales</taxon>
        <taxon>Pseudomonadaceae</taxon>
        <taxon>Pseudomonas</taxon>
    </lineage>
</organism>
<dbReference type="RefSeq" id="WP_071554360.1">
    <property type="nucleotide sequence ID" value="NZ_CP017886.1"/>
</dbReference>
<feature type="coiled-coil region" evidence="1">
    <location>
        <begin position="99"/>
        <end position="161"/>
    </location>
</feature>
<dbReference type="GeneID" id="46911006"/>
<keyword evidence="1" id="KW-0175">Coiled coil</keyword>
<accession>A0A1J0EQU8</accession>
<name>A0A1J0EQU8_9PSED</name>
<dbReference type="Gene3D" id="6.10.250.3110">
    <property type="match status" value="1"/>
</dbReference>
<feature type="coiled-coil region" evidence="1">
    <location>
        <begin position="187"/>
        <end position="253"/>
    </location>
</feature>
<dbReference type="Pfam" id="PF11740">
    <property type="entry name" value="KfrA_N"/>
    <property type="match status" value="1"/>
</dbReference>
<protein>
    <recommendedName>
        <fullName evidence="2">KfrA N-terminal DNA-binding domain-containing protein</fullName>
    </recommendedName>
</protein>
<proteinExistence type="predicted"/>